<reference evidence="3 4" key="1">
    <citation type="submission" date="2011-11" db="EMBL/GenBank/DDBJ databases">
        <title>Complete sequence of Spirochaeta sp. grapes.</title>
        <authorList>
            <consortium name="US DOE Joint Genome Institute"/>
            <person name="Lucas S."/>
            <person name="Han J."/>
            <person name="Lapidus A."/>
            <person name="Cheng J.-F."/>
            <person name="Goodwin L."/>
            <person name="Pitluck S."/>
            <person name="Peters L."/>
            <person name="Ovchinnikova G."/>
            <person name="Munk A.C."/>
            <person name="Detter J.C."/>
            <person name="Han C."/>
            <person name="Tapia R."/>
            <person name="Land M."/>
            <person name="Hauser L."/>
            <person name="Kyrpides N."/>
            <person name="Ivanova N."/>
            <person name="Pagani I."/>
            <person name="Ritalahtilisa K."/>
            <person name="Loeffler F."/>
            <person name="Woyke T."/>
        </authorList>
    </citation>
    <scope>NUCLEOTIDE SEQUENCE [LARGE SCALE GENOMIC DNA]</scope>
    <source>
        <strain evidence="4">ATCC BAA-1885 / DSM 22778 / Grapes</strain>
    </source>
</reference>
<gene>
    <name evidence="3" type="ordered locus">SpiGrapes_0429</name>
</gene>
<dbReference type="SUPFAM" id="SSF48452">
    <property type="entry name" value="TPR-like"/>
    <property type="match status" value="1"/>
</dbReference>
<protein>
    <recommendedName>
        <fullName evidence="5">Tetratricopeptide repeat-like domain-containing protein</fullName>
    </recommendedName>
</protein>
<dbReference type="KEGG" id="sgp:SpiGrapes_0429"/>
<dbReference type="HOGENOM" id="CLU_1209168_0_0_12"/>
<keyword evidence="2" id="KW-0472">Membrane</keyword>
<keyword evidence="1" id="KW-0175">Coiled coil</keyword>
<keyword evidence="2" id="KW-0812">Transmembrane</keyword>
<keyword evidence="4" id="KW-1185">Reference proteome</keyword>
<dbReference type="AlphaFoldDB" id="G8QW44"/>
<evidence type="ECO:0000256" key="2">
    <source>
        <dbReference type="SAM" id="Phobius"/>
    </source>
</evidence>
<evidence type="ECO:0000256" key="1">
    <source>
        <dbReference type="SAM" id="Coils"/>
    </source>
</evidence>
<feature type="coiled-coil region" evidence="1">
    <location>
        <begin position="74"/>
        <end position="101"/>
    </location>
</feature>
<dbReference type="Gene3D" id="1.25.40.10">
    <property type="entry name" value="Tetratricopeptide repeat domain"/>
    <property type="match status" value="1"/>
</dbReference>
<dbReference type="RefSeq" id="WP_014269136.1">
    <property type="nucleotide sequence ID" value="NC_016633.1"/>
</dbReference>
<dbReference type="InterPro" id="IPR011990">
    <property type="entry name" value="TPR-like_helical_dom_sf"/>
</dbReference>
<dbReference type="EMBL" id="CP003155">
    <property type="protein sequence ID" value="AEV28287.1"/>
    <property type="molecule type" value="Genomic_DNA"/>
</dbReference>
<organism evidence="3 4">
    <name type="scientific">Sphaerochaeta pleomorpha (strain ATCC BAA-1885 / DSM 22778 / Grapes)</name>
    <dbReference type="NCBI Taxonomy" id="158190"/>
    <lineage>
        <taxon>Bacteria</taxon>
        <taxon>Pseudomonadati</taxon>
        <taxon>Spirochaetota</taxon>
        <taxon>Spirochaetia</taxon>
        <taxon>Spirochaetales</taxon>
        <taxon>Sphaerochaetaceae</taxon>
        <taxon>Sphaerochaeta</taxon>
    </lineage>
</organism>
<sequence>MSDKKKDKAELTKTQQVEGKLNAFLGNNRKIVLAFCIVVILVIAIVAIASSVNNSILNKQFDQIDQLSTTYSEIQAADKDAADYQQKVDDLVAQLTELASKNKKYPALKAQYLLGMQSFDEKDYQKAMDSFLSVYTNASDSYLGSLSLSNAATCAENMNNDALALEYYTKLIDQYGNNVAESPKALFGQARLQEKSGNVELAKATFQQLADQFPSSEFAKLARNKLVLL</sequence>
<evidence type="ECO:0000313" key="3">
    <source>
        <dbReference type="EMBL" id="AEV28287.1"/>
    </source>
</evidence>
<name>G8QW44_SPHPG</name>
<dbReference type="InterPro" id="IPR019734">
    <property type="entry name" value="TPR_rpt"/>
</dbReference>
<dbReference type="SMART" id="SM00028">
    <property type="entry name" value="TPR"/>
    <property type="match status" value="3"/>
</dbReference>
<dbReference type="Pfam" id="PF13174">
    <property type="entry name" value="TPR_6"/>
    <property type="match status" value="2"/>
</dbReference>
<dbReference type="OrthoDB" id="370142at2"/>
<feature type="transmembrane region" description="Helical" evidence="2">
    <location>
        <begin position="31"/>
        <end position="52"/>
    </location>
</feature>
<dbReference type="eggNOG" id="COG1729">
    <property type="taxonomic scope" value="Bacteria"/>
</dbReference>
<evidence type="ECO:0000313" key="4">
    <source>
        <dbReference type="Proteomes" id="UP000005632"/>
    </source>
</evidence>
<keyword evidence="2" id="KW-1133">Transmembrane helix</keyword>
<evidence type="ECO:0008006" key="5">
    <source>
        <dbReference type="Google" id="ProtNLM"/>
    </source>
</evidence>
<dbReference type="Proteomes" id="UP000005632">
    <property type="component" value="Chromosome"/>
</dbReference>
<proteinExistence type="predicted"/>
<accession>G8QW44</accession>
<dbReference type="STRING" id="158190.SpiGrapes_0429"/>